<accession>A0ABP6UYH1</accession>
<evidence type="ECO:0000259" key="3">
    <source>
        <dbReference type="Pfam" id="PF00881"/>
    </source>
</evidence>
<organism evidence="4 5">
    <name type="scientific">Amycolatopsis ultiminotia</name>
    <dbReference type="NCBI Taxonomy" id="543629"/>
    <lineage>
        <taxon>Bacteria</taxon>
        <taxon>Bacillati</taxon>
        <taxon>Actinomycetota</taxon>
        <taxon>Actinomycetes</taxon>
        <taxon>Pseudonocardiales</taxon>
        <taxon>Pseudonocardiaceae</taxon>
        <taxon>Amycolatopsis</taxon>
    </lineage>
</organism>
<dbReference type="PANTHER" id="PTHR43673:SF10">
    <property type="entry name" value="NADH DEHYDROGENASE_NAD(P)H NITROREDUCTASE XCC3605-RELATED"/>
    <property type="match status" value="1"/>
</dbReference>
<dbReference type="Gene3D" id="3.40.109.10">
    <property type="entry name" value="NADH Oxidase"/>
    <property type="match status" value="1"/>
</dbReference>
<proteinExistence type="inferred from homology"/>
<protein>
    <submittedName>
        <fullName evidence="4">Nitroreductase family protein</fullName>
    </submittedName>
</protein>
<keyword evidence="2" id="KW-0560">Oxidoreductase</keyword>
<evidence type="ECO:0000313" key="4">
    <source>
        <dbReference type="EMBL" id="GAA3523256.1"/>
    </source>
</evidence>
<sequence length="223" mass="24711">MSDSLGLSAVEVLSTTRSVRRRMDLSRPVPPEVVRACLDLATQAPTGRNRQHWEFVVVTDPALRAALARYCLEGMTRPSQPVVLDDSDRWDPAARAKVLDGAQEFFARLHEVPVMVIPCVRMVRTANPSVVQQSSVWGSILPAAWSFMLAAREHGLGTVFLPGHLHHEREVAGLLGIDYDNVLQTAMIPVAYTRGTSFRRGPRVPAESVTHWNRWGNRSAAGR</sequence>
<dbReference type="RefSeq" id="WP_344854249.1">
    <property type="nucleotide sequence ID" value="NZ_BAAAZN010000001.1"/>
</dbReference>
<dbReference type="EMBL" id="BAAAZN010000001">
    <property type="protein sequence ID" value="GAA3523256.1"/>
    <property type="molecule type" value="Genomic_DNA"/>
</dbReference>
<keyword evidence="5" id="KW-1185">Reference proteome</keyword>
<feature type="domain" description="Nitroreductase" evidence="3">
    <location>
        <begin position="16"/>
        <end position="191"/>
    </location>
</feature>
<dbReference type="InterPro" id="IPR000415">
    <property type="entry name" value="Nitroreductase-like"/>
</dbReference>
<reference evidence="5" key="1">
    <citation type="journal article" date="2019" name="Int. J. Syst. Evol. Microbiol.">
        <title>The Global Catalogue of Microorganisms (GCM) 10K type strain sequencing project: providing services to taxonomists for standard genome sequencing and annotation.</title>
        <authorList>
            <consortium name="The Broad Institute Genomics Platform"/>
            <consortium name="The Broad Institute Genome Sequencing Center for Infectious Disease"/>
            <person name="Wu L."/>
            <person name="Ma J."/>
        </authorList>
    </citation>
    <scope>NUCLEOTIDE SEQUENCE [LARGE SCALE GENOMIC DNA]</scope>
    <source>
        <strain evidence="5">JCM 16898</strain>
    </source>
</reference>
<dbReference type="Pfam" id="PF00881">
    <property type="entry name" value="Nitroreductase"/>
    <property type="match status" value="1"/>
</dbReference>
<dbReference type="SUPFAM" id="SSF55469">
    <property type="entry name" value="FMN-dependent nitroreductase-like"/>
    <property type="match status" value="1"/>
</dbReference>
<name>A0ABP6UYH1_9PSEU</name>
<dbReference type="CDD" id="cd02062">
    <property type="entry name" value="Nitro_FMN_reductase"/>
    <property type="match status" value="1"/>
</dbReference>
<comment type="caution">
    <text evidence="4">The sequence shown here is derived from an EMBL/GenBank/DDBJ whole genome shotgun (WGS) entry which is preliminary data.</text>
</comment>
<dbReference type="PANTHER" id="PTHR43673">
    <property type="entry name" value="NAD(P)H NITROREDUCTASE YDGI-RELATED"/>
    <property type="match status" value="1"/>
</dbReference>
<comment type="similarity">
    <text evidence="1">Belongs to the nitroreductase family.</text>
</comment>
<dbReference type="Proteomes" id="UP001500689">
    <property type="component" value="Unassembled WGS sequence"/>
</dbReference>
<gene>
    <name evidence="4" type="ORF">GCM10022222_01540</name>
</gene>
<dbReference type="InterPro" id="IPR029479">
    <property type="entry name" value="Nitroreductase"/>
</dbReference>
<evidence type="ECO:0000256" key="1">
    <source>
        <dbReference type="ARBA" id="ARBA00007118"/>
    </source>
</evidence>
<evidence type="ECO:0000256" key="2">
    <source>
        <dbReference type="ARBA" id="ARBA00023002"/>
    </source>
</evidence>
<evidence type="ECO:0000313" key="5">
    <source>
        <dbReference type="Proteomes" id="UP001500689"/>
    </source>
</evidence>